<protein>
    <submittedName>
        <fullName evidence="4">PEGA domain-containing protein</fullName>
    </submittedName>
</protein>
<sequence>MVKTKNTTPLSATDFTPLEAKPVKGRSSPSPVVIFTTLFTVVAIAILVFLFAARAIILRLDPATAEVDLGALAFHIGDNYLLLKGEHQLSATAPGYYPLRKTIQVSGEATQEIDVELQPLPGNLLVRSTLDNIQLSIDDQDVGSVPGTISEISRGAHKLEFSKYRYFTLQQEVDIEGLGKTQAIDISLQPAWGQVEFTTVPEGAELFIDQRLIGQTPLSAEVLETGSQLTLVAAGYKTLQQQVRVKAGTKAEHPLIEMIVADGTVAINSSPQGASVTIDKQFKGTTPMDVAVTPFATHKIELFLEGYLNAERSVSVKPEQQSQISVDLTPNIGTVRLNITPADATILVDGKRRGSGSQTLSLNAKPHSISVEKSGYETKSMTVTPRPGHQQAMTIKLLTLQQAYWASRPATIKTMVGGKLKLFQPNEQFMLGAPRRQPGRRANEAERAVRLERPFYLATNETTNGQFKRWKDRHSSTAVKGQTLDMADQPVVKVSWEDAALFCNWLSRKEGLPAFYIVEEGRISGTNWDAHGYRLPTEAEWAWAARVDGQSNSRVFPWANELYPPMQISGNYADQSARGFLSFTLPNYNDQYPVSAVVGSFSANSKGLYDMSGNVAEWVNDYFDIRPNRSEPDLDPRGPETGTKHVIRGASWALASRTELRLSYRDSGTDGRIDLGFRIARYVDKPGRTL</sequence>
<keyword evidence="1" id="KW-0812">Transmembrane</keyword>
<dbReference type="PANTHER" id="PTHR23150">
    <property type="entry name" value="SULFATASE MODIFYING FACTOR 1, 2"/>
    <property type="match status" value="1"/>
</dbReference>
<dbReference type="InterPro" id="IPR051043">
    <property type="entry name" value="Sulfatase_Mod_Factor_Kinase"/>
</dbReference>
<proteinExistence type="predicted"/>
<dbReference type="SUPFAM" id="SSF56436">
    <property type="entry name" value="C-type lectin-like"/>
    <property type="match status" value="1"/>
</dbReference>
<dbReference type="EMBL" id="CP103416">
    <property type="protein sequence ID" value="UVW36005.1"/>
    <property type="molecule type" value="Genomic_DNA"/>
</dbReference>
<keyword evidence="1" id="KW-1133">Transmembrane helix</keyword>
<feature type="domain" description="Sulfatase-modifying factor enzyme-like" evidence="2">
    <location>
        <begin position="429"/>
        <end position="681"/>
    </location>
</feature>
<evidence type="ECO:0000259" key="3">
    <source>
        <dbReference type="Pfam" id="PF08308"/>
    </source>
</evidence>
<dbReference type="Pfam" id="PF08308">
    <property type="entry name" value="PEGA"/>
    <property type="match status" value="4"/>
</dbReference>
<name>A0ABY5TQL9_9GAMM</name>
<feature type="transmembrane region" description="Helical" evidence="1">
    <location>
        <begin position="32"/>
        <end position="53"/>
    </location>
</feature>
<dbReference type="InterPro" id="IPR016187">
    <property type="entry name" value="CTDL_fold"/>
</dbReference>
<feature type="domain" description="PEGA" evidence="3">
    <location>
        <begin position="333"/>
        <end position="397"/>
    </location>
</feature>
<dbReference type="Pfam" id="PF03781">
    <property type="entry name" value="FGE-sulfatase"/>
    <property type="match status" value="1"/>
</dbReference>
<accession>A0ABY5TQL9</accession>
<dbReference type="InterPro" id="IPR005532">
    <property type="entry name" value="SUMF_dom"/>
</dbReference>
<keyword evidence="5" id="KW-1185">Reference proteome</keyword>
<feature type="domain" description="PEGA" evidence="3">
    <location>
        <begin position="122"/>
        <end position="190"/>
    </location>
</feature>
<dbReference type="PANTHER" id="PTHR23150:SF19">
    <property type="entry name" value="FORMYLGLYCINE-GENERATING ENZYME"/>
    <property type="match status" value="1"/>
</dbReference>
<dbReference type="InterPro" id="IPR013229">
    <property type="entry name" value="PEGA"/>
</dbReference>
<gene>
    <name evidence="4" type="ORF">NYF23_05190</name>
</gene>
<evidence type="ECO:0000256" key="1">
    <source>
        <dbReference type="SAM" id="Phobius"/>
    </source>
</evidence>
<reference evidence="4" key="1">
    <citation type="submission" date="2022-08" db="EMBL/GenBank/DDBJ databases">
        <title>Catabolic pathway analysis in culturable SAR92 clade bacteria reveals their overlooked roles in DMSP degradation in coastal seas.</title>
        <authorList>
            <person name="He X."/>
            <person name="Zhang X."/>
            <person name="Zhang Y."/>
        </authorList>
    </citation>
    <scope>NUCLEOTIDE SEQUENCE</scope>
    <source>
        <strain evidence="4">H455</strain>
    </source>
</reference>
<keyword evidence="1" id="KW-0472">Membrane</keyword>
<dbReference type="Proteomes" id="UP001059934">
    <property type="component" value="Chromosome"/>
</dbReference>
<feature type="domain" description="PEGA" evidence="3">
    <location>
        <begin position="263"/>
        <end position="330"/>
    </location>
</feature>
<feature type="domain" description="PEGA" evidence="3">
    <location>
        <begin position="192"/>
        <end position="250"/>
    </location>
</feature>
<evidence type="ECO:0000259" key="2">
    <source>
        <dbReference type="Pfam" id="PF03781"/>
    </source>
</evidence>
<dbReference type="InterPro" id="IPR042095">
    <property type="entry name" value="SUMF_sf"/>
</dbReference>
<organism evidence="4 5">
    <name type="scientific">SAR92 clade bacterium H455</name>
    <dbReference type="NCBI Taxonomy" id="2974818"/>
    <lineage>
        <taxon>Bacteria</taxon>
        <taxon>Pseudomonadati</taxon>
        <taxon>Pseudomonadota</taxon>
        <taxon>Gammaproteobacteria</taxon>
        <taxon>Cellvibrionales</taxon>
        <taxon>Porticoccaceae</taxon>
        <taxon>SAR92 clade</taxon>
    </lineage>
</organism>
<evidence type="ECO:0000313" key="5">
    <source>
        <dbReference type="Proteomes" id="UP001059934"/>
    </source>
</evidence>
<dbReference type="Gene3D" id="3.90.1580.10">
    <property type="entry name" value="paralog of FGE (formylglycine-generating enzyme)"/>
    <property type="match status" value="1"/>
</dbReference>
<evidence type="ECO:0000313" key="4">
    <source>
        <dbReference type="EMBL" id="UVW36005.1"/>
    </source>
</evidence>